<dbReference type="AlphaFoldDB" id="A0A1X7KZ40"/>
<dbReference type="InterPro" id="IPR006439">
    <property type="entry name" value="HAD-SF_hydro_IA"/>
</dbReference>
<dbReference type="Gene3D" id="1.10.150.240">
    <property type="entry name" value="Putative phosphatase, domain 2"/>
    <property type="match status" value="1"/>
</dbReference>
<sequence>MTVISVGENRVPIRGILFDKDGTLLQFVSLWGKWAEMVLNELERELRQEDAELPEGPGYLLGVFLDEQRKVTAHDRFGPLAMGSPAQMIGIAAYYLYRAGVPWNDASRRATEVFERANEMVLEEANILPVSGVAEFLETCHARGLKLAVVTADDKRPSEQHLVKMGLRHYFDSVVGDDCVEHGKPYPDMVALACRELGLEPHETVVIGDSVGDMEMGRSAGCALQIFIDEEERFETAPESADVMIRSYKELRIEE</sequence>
<dbReference type="InterPro" id="IPR050155">
    <property type="entry name" value="HAD-like_hydrolase_sf"/>
</dbReference>
<dbReference type="InterPro" id="IPR036412">
    <property type="entry name" value="HAD-like_sf"/>
</dbReference>
<dbReference type="STRING" id="1852522.SAMN06295960_2849"/>
<dbReference type="NCBIfam" id="TIGR01549">
    <property type="entry name" value="HAD-SF-IA-v1"/>
    <property type="match status" value="1"/>
</dbReference>
<dbReference type="PANTHER" id="PTHR43434:SF22">
    <property type="entry name" value="PHOSPHOGLYCOLATE PHOSPHATASE"/>
    <property type="match status" value="1"/>
</dbReference>
<dbReference type="CDD" id="cd07505">
    <property type="entry name" value="HAD_BPGM-like"/>
    <property type="match status" value="1"/>
</dbReference>
<evidence type="ECO:0000313" key="2">
    <source>
        <dbReference type="Proteomes" id="UP000193834"/>
    </source>
</evidence>
<evidence type="ECO:0000313" key="1">
    <source>
        <dbReference type="EMBL" id="SMG46494.1"/>
    </source>
</evidence>
<dbReference type="SUPFAM" id="SSF56784">
    <property type="entry name" value="HAD-like"/>
    <property type="match status" value="1"/>
</dbReference>
<dbReference type="SFLD" id="SFLDG01129">
    <property type="entry name" value="C1.5:_HAD__Beta-PGM__Phosphata"/>
    <property type="match status" value="1"/>
</dbReference>
<protein>
    <submittedName>
        <fullName evidence="1">Phosphoglycolate phosphatase</fullName>
    </submittedName>
</protein>
<dbReference type="EMBL" id="FXAZ01000003">
    <property type="protein sequence ID" value="SMG46494.1"/>
    <property type="molecule type" value="Genomic_DNA"/>
</dbReference>
<dbReference type="PANTHER" id="PTHR43434">
    <property type="entry name" value="PHOSPHOGLYCOLATE PHOSPHATASE"/>
    <property type="match status" value="1"/>
</dbReference>
<dbReference type="GO" id="GO:0006281">
    <property type="term" value="P:DNA repair"/>
    <property type="evidence" value="ECO:0007669"/>
    <property type="project" value="TreeGrafter"/>
</dbReference>
<dbReference type="GO" id="GO:0008967">
    <property type="term" value="F:phosphoglycolate phosphatase activity"/>
    <property type="evidence" value="ECO:0007669"/>
    <property type="project" value="TreeGrafter"/>
</dbReference>
<accession>A0A1X7KZ40</accession>
<reference evidence="1 2" key="1">
    <citation type="submission" date="2017-04" db="EMBL/GenBank/DDBJ databases">
        <authorList>
            <person name="Afonso C.L."/>
            <person name="Miller P.J."/>
            <person name="Scott M.A."/>
            <person name="Spackman E."/>
            <person name="Goraichik I."/>
            <person name="Dimitrov K.M."/>
            <person name="Suarez D.L."/>
            <person name="Swayne D.E."/>
        </authorList>
    </citation>
    <scope>NUCLEOTIDE SEQUENCE [LARGE SCALE GENOMIC DNA]</scope>
    <source>
        <strain evidence="1 2">11</strain>
    </source>
</reference>
<dbReference type="Pfam" id="PF00702">
    <property type="entry name" value="Hydrolase"/>
    <property type="match status" value="1"/>
</dbReference>
<dbReference type="SFLD" id="SFLDS00003">
    <property type="entry name" value="Haloacid_Dehalogenase"/>
    <property type="match status" value="1"/>
</dbReference>
<dbReference type="InterPro" id="IPR023198">
    <property type="entry name" value="PGP-like_dom2"/>
</dbReference>
<gene>
    <name evidence="1" type="ORF">SAMN06295960_2849</name>
</gene>
<dbReference type="Gene3D" id="3.40.50.1000">
    <property type="entry name" value="HAD superfamily/HAD-like"/>
    <property type="match status" value="1"/>
</dbReference>
<dbReference type="RefSeq" id="WP_085495028.1">
    <property type="nucleotide sequence ID" value="NZ_FXAZ01000003.1"/>
</dbReference>
<dbReference type="NCBIfam" id="TIGR01509">
    <property type="entry name" value="HAD-SF-IA-v3"/>
    <property type="match status" value="1"/>
</dbReference>
<name>A0A1X7KZ40_9BACL</name>
<organism evidence="1 2">
    <name type="scientific">Paenibacillus aquistagni</name>
    <dbReference type="NCBI Taxonomy" id="1852522"/>
    <lineage>
        <taxon>Bacteria</taxon>
        <taxon>Bacillati</taxon>
        <taxon>Bacillota</taxon>
        <taxon>Bacilli</taxon>
        <taxon>Bacillales</taxon>
        <taxon>Paenibacillaceae</taxon>
        <taxon>Paenibacillus</taxon>
    </lineage>
</organism>
<proteinExistence type="predicted"/>
<keyword evidence="2" id="KW-1185">Reference proteome</keyword>
<dbReference type="InterPro" id="IPR023214">
    <property type="entry name" value="HAD_sf"/>
</dbReference>
<dbReference type="Proteomes" id="UP000193834">
    <property type="component" value="Unassembled WGS sequence"/>
</dbReference>
<dbReference type="OrthoDB" id="9797743at2"/>